<dbReference type="Gene3D" id="3.60.10.10">
    <property type="entry name" value="Endonuclease/exonuclease/phosphatase"/>
    <property type="match status" value="1"/>
</dbReference>
<dbReference type="InterPro" id="IPR005135">
    <property type="entry name" value="Endo/exonuclease/phosphatase"/>
</dbReference>
<dbReference type="SUPFAM" id="SSF56672">
    <property type="entry name" value="DNA/RNA polymerases"/>
    <property type="match status" value="1"/>
</dbReference>
<dbReference type="EMBL" id="ASHM01014443">
    <property type="protein sequence ID" value="PNX96384.1"/>
    <property type="molecule type" value="Genomic_DNA"/>
</dbReference>
<dbReference type="InterPro" id="IPR026960">
    <property type="entry name" value="RVT-Znf"/>
</dbReference>
<evidence type="ECO:0000259" key="1">
    <source>
        <dbReference type="PROSITE" id="PS50878"/>
    </source>
</evidence>
<dbReference type="STRING" id="57577.A0A2K3N033"/>
<dbReference type="PANTHER" id="PTHR33116:SF86">
    <property type="entry name" value="REVERSE TRANSCRIPTASE DOMAIN-CONTAINING PROTEIN"/>
    <property type="match status" value="1"/>
</dbReference>
<protein>
    <submittedName>
        <fullName evidence="2">Ribonuclease H</fullName>
    </submittedName>
</protein>
<dbReference type="Pfam" id="PF00078">
    <property type="entry name" value="RVT_1"/>
    <property type="match status" value="1"/>
</dbReference>
<dbReference type="Pfam" id="PF13456">
    <property type="entry name" value="RVT_3"/>
    <property type="match status" value="1"/>
</dbReference>
<dbReference type="CDD" id="cd01650">
    <property type="entry name" value="RT_nLTR_like"/>
    <property type="match status" value="1"/>
</dbReference>
<proteinExistence type="predicted"/>
<reference evidence="2 3" key="1">
    <citation type="journal article" date="2014" name="Am. J. Bot.">
        <title>Genome assembly and annotation for red clover (Trifolium pratense; Fabaceae).</title>
        <authorList>
            <person name="Istvanek J."/>
            <person name="Jaros M."/>
            <person name="Krenek A."/>
            <person name="Repkova J."/>
        </authorList>
    </citation>
    <scope>NUCLEOTIDE SEQUENCE [LARGE SCALE GENOMIC DNA]</scope>
    <source>
        <strain evidence="3">cv. Tatra</strain>
        <tissue evidence="2">Young leaves</tissue>
    </source>
</reference>
<dbReference type="InterPro" id="IPR000477">
    <property type="entry name" value="RT_dom"/>
</dbReference>
<dbReference type="PROSITE" id="PS50878">
    <property type="entry name" value="RT_POL"/>
    <property type="match status" value="1"/>
</dbReference>
<evidence type="ECO:0000313" key="3">
    <source>
        <dbReference type="Proteomes" id="UP000236291"/>
    </source>
</evidence>
<dbReference type="PANTHER" id="PTHR33116">
    <property type="entry name" value="REVERSE TRANSCRIPTASE ZINC-BINDING DOMAIN-CONTAINING PROTEIN-RELATED-RELATED"/>
    <property type="match status" value="1"/>
</dbReference>
<name>A0A2K3N033_TRIPR</name>
<dbReference type="Pfam" id="PF03372">
    <property type="entry name" value="Exo_endo_phos"/>
    <property type="match status" value="1"/>
</dbReference>
<gene>
    <name evidence="2" type="ORF">L195_g019590</name>
</gene>
<organism evidence="2 3">
    <name type="scientific">Trifolium pratense</name>
    <name type="common">Red clover</name>
    <dbReference type="NCBI Taxonomy" id="57577"/>
    <lineage>
        <taxon>Eukaryota</taxon>
        <taxon>Viridiplantae</taxon>
        <taxon>Streptophyta</taxon>
        <taxon>Embryophyta</taxon>
        <taxon>Tracheophyta</taxon>
        <taxon>Spermatophyta</taxon>
        <taxon>Magnoliopsida</taxon>
        <taxon>eudicotyledons</taxon>
        <taxon>Gunneridae</taxon>
        <taxon>Pentapetalae</taxon>
        <taxon>rosids</taxon>
        <taxon>fabids</taxon>
        <taxon>Fabales</taxon>
        <taxon>Fabaceae</taxon>
        <taxon>Papilionoideae</taxon>
        <taxon>50 kb inversion clade</taxon>
        <taxon>NPAAA clade</taxon>
        <taxon>Hologalegina</taxon>
        <taxon>IRL clade</taxon>
        <taxon>Trifolieae</taxon>
        <taxon>Trifolium</taxon>
    </lineage>
</organism>
<dbReference type="InterPro" id="IPR012337">
    <property type="entry name" value="RNaseH-like_sf"/>
</dbReference>
<dbReference type="SUPFAM" id="SSF53098">
    <property type="entry name" value="Ribonuclease H-like"/>
    <property type="match status" value="1"/>
</dbReference>
<dbReference type="SUPFAM" id="SSF56219">
    <property type="entry name" value="DNase I-like"/>
    <property type="match status" value="1"/>
</dbReference>
<dbReference type="Gene3D" id="3.30.420.10">
    <property type="entry name" value="Ribonuclease H-like superfamily/Ribonuclease H"/>
    <property type="match status" value="1"/>
</dbReference>
<dbReference type="InterPro" id="IPR036397">
    <property type="entry name" value="RNaseH_sf"/>
</dbReference>
<feature type="non-terminal residue" evidence="2">
    <location>
        <position position="1"/>
    </location>
</feature>
<dbReference type="InterPro" id="IPR036691">
    <property type="entry name" value="Endo/exonu/phosph_ase_sf"/>
</dbReference>
<accession>A0A2K3N033</accession>
<reference evidence="2 3" key="2">
    <citation type="journal article" date="2017" name="Front. Plant Sci.">
        <title>Gene Classification and Mining of Molecular Markers Useful in Red Clover (Trifolium pratense) Breeding.</title>
        <authorList>
            <person name="Istvanek J."/>
            <person name="Dluhosova J."/>
            <person name="Dluhos P."/>
            <person name="Patkova L."/>
            <person name="Nedelnik J."/>
            <person name="Repkova J."/>
        </authorList>
    </citation>
    <scope>NUCLEOTIDE SEQUENCE [LARGE SCALE GENOMIC DNA]</scope>
    <source>
        <strain evidence="3">cv. Tatra</strain>
        <tissue evidence="2">Young leaves</tissue>
    </source>
</reference>
<dbReference type="GO" id="GO:0003676">
    <property type="term" value="F:nucleic acid binding"/>
    <property type="evidence" value="ECO:0007669"/>
    <property type="project" value="InterPro"/>
</dbReference>
<sequence>WNCQGLGNPKTVRALKLLSAKHNPDIIFLMETRLQNISTNLNNIFAATYSMYCVECTITRNNGKSGGIILMWKNCTCNIDIKDVNFNYIDMLVTNQSNSMQWRATGLYGYPQHQHKNLTCDLLKTLQNASFNTNWLLFGDLNLIISDNEKYGGNPIDNNITTLFRSTLTLCDLQDLGYKGDIFTWSNKQQDQHLIKARLDRFLANPAWKSLYPNFCNYHLLRYKSDHMPILLDFSSNTGQAARTKGAKPIRYEQIWTRDPYHYQVVKDTWQSCRGNTASKLTSTLSTLHNWGKHVFGVIPRRIKHLQNELQMLNDQHNTHDIAIQIKNKEHELDKILDCEETWWKQRSRELWLKHGDKNTKFFHMKANIRRSKNKIEKITDTQGHTHTDDEGIEKVLVDHFKTLFTKQNTHNIADTVQVISGKVNPTMQQELSKNFSKEEVFQAIKDMKALAAPGPDGLPAIFYHTHWEVIGREVTDMALNVLNDNGDPNHLNTTHICLIPKTNNPNSPSDYRPISLCNVTLKIITKTIANRLKSILPDIISPNQSAFIKGRLITDNTLIASEVFHYLAQTNRKSGYVGIKTDMAKAYDRVEWDFLRTTLTTMGFPTSLVHTIMKCVTTVKFSIIINGYPSRQFYPQRGLRQGDPLSPYLFIICADVLSGLISKAQQENLIHGIKISQGAPEVSHLFFADDSLIFCRANKKEVSTINNIIQVYQNASGQLVNLAKSEMVFSKGVTTETKKDVTTILPMKTPEHFSKYLGMPIVYGRSKKQIFNHIKEKIWQKLKGWKEKNLSFAGRSTLIKAVAQAIPTYLMSCFLIPKGICDQLEKMICNFWWGSTTDHRKMHWVKWSNICTQKNNGGLGFRDLRAFNEALLAKQSWRLITNPTSLVAQVLKAKYYPKEDLLHAKYSKNMSYTWRSIIQTNWIIKRGSYWTIGSGQNTNIWEDNWIQQASSTYKCNPKPNNLNLTKVQELMDTNNNAWKEDIINQIFQPYEAQMILKIPIMDKAQPDTLTWDNTQDGIYSVKSGYHSIMEWSHTLNATTSNNSQDLWKAIWKLNVPPKHTHLLWRVLKNALPVKNNLFKRGVRCDPLCPRCTNCLETTNHVFLDCEWTKQVWFASSLNLNLGQNQITDVYDWIRYMINNTNKECIEQITAIIYGIWYARNMLVFQEKLLPPQEISSIATKQLQEYQLHGFEQEIHEPQVRTKSCSNDISWSPPLRGTLKINVDAHLSSDGHWSTGLVLRRVDGSTVGVATRTHDGAMDTVTGEARGLLDAIEWIEKMGERNVIFELDSQVVVNAVRKQREIRRNWGQAVRRCKQFLSTNPRSDINWVPRRANQAAHEMARWAEVEPNKDWTSNFPSCIWPIIQKEIGNVIPSFFD</sequence>
<dbReference type="InterPro" id="IPR043502">
    <property type="entry name" value="DNA/RNA_pol_sf"/>
</dbReference>
<feature type="domain" description="Reverse transcriptase" evidence="1">
    <location>
        <begin position="481"/>
        <end position="762"/>
    </location>
</feature>
<dbReference type="GO" id="GO:0004523">
    <property type="term" value="F:RNA-DNA hybrid ribonuclease activity"/>
    <property type="evidence" value="ECO:0007669"/>
    <property type="project" value="InterPro"/>
</dbReference>
<dbReference type="CDD" id="cd06222">
    <property type="entry name" value="RNase_H_like"/>
    <property type="match status" value="1"/>
</dbReference>
<dbReference type="InterPro" id="IPR044730">
    <property type="entry name" value="RNase_H-like_dom_plant"/>
</dbReference>
<dbReference type="Proteomes" id="UP000236291">
    <property type="component" value="Unassembled WGS sequence"/>
</dbReference>
<dbReference type="InterPro" id="IPR002156">
    <property type="entry name" value="RNaseH_domain"/>
</dbReference>
<comment type="caution">
    <text evidence="2">The sequence shown here is derived from an EMBL/GenBank/DDBJ whole genome shotgun (WGS) entry which is preliminary data.</text>
</comment>
<evidence type="ECO:0000313" key="2">
    <source>
        <dbReference type="EMBL" id="PNX96384.1"/>
    </source>
</evidence>
<dbReference type="Pfam" id="PF13966">
    <property type="entry name" value="zf-RVT"/>
    <property type="match status" value="1"/>
</dbReference>